<keyword evidence="3" id="KW-1185">Reference proteome</keyword>
<accession>A0A1G8BUF3</accession>
<gene>
    <name evidence="2" type="ORF">SAMN04488693_10156</name>
</gene>
<protein>
    <submittedName>
        <fullName evidence="2">Uncharacterized protein</fullName>
    </submittedName>
</protein>
<dbReference type="AlphaFoldDB" id="A0A1G8BUF3"/>
<sequence length="241" mass="25264">MGEHTVAAWRVRLLLTCALLGSLAVLVTGCRIEVPVPPGAGGQDPTVTVPAAPLPSSPVADPAGPGLPPLPRSEIVGNDMTFDRGGYIEPAEKVAFSETLSRAPGWTPAGLLVQGESVYVSDAGCTVSLSHTPRQGPLLVSGDDRASTEALFRYLDPSILPEYLEGSTWLWGESPGNATASVEFLAYRQEAAAETPASVVSLRLFHTTGTALAFIVSCPRDELLTAALSDLRNHVSVVPPR</sequence>
<name>A0A1G8BUF3_9MICC</name>
<dbReference type="STRING" id="335973.SAMN04488693_10156"/>
<evidence type="ECO:0000313" key="3">
    <source>
        <dbReference type="Proteomes" id="UP000199258"/>
    </source>
</evidence>
<dbReference type="Proteomes" id="UP000199258">
    <property type="component" value="Unassembled WGS sequence"/>
</dbReference>
<proteinExistence type="predicted"/>
<feature type="region of interest" description="Disordered" evidence="1">
    <location>
        <begin position="37"/>
        <end position="66"/>
    </location>
</feature>
<dbReference type="OrthoDB" id="4945937at2"/>
<dbReference type="RefSeq" id="WP_090584106.1">
    <property type="nucleotide sequence ID" value="NZ_FNDT01000001.1"/>
</dbReference>
<dbReference type="EMBL" id="FNDT01000001">
    <property type="protein sequence ID" value="SDH36748.1"/>
    <property type="molecule type" value="Genomic_DNA"/>
</dbReference>
<reference evidence="2 3" key="1">
    <citation type="submission" date="2016-10" db="EMBL/GenBank/DDBJ databases">
        <authorList>
            <person name="de Groot N.N."/>
        </authorList>
    </citation>
    <scope>NUCLEOTIDE SEQUENCE [LARGE SCALE GENOMIC DNA]</scope>
    <source>
        <strain evidence="2 3">NP_1H</strain>
    </source>
</reference>
<evidence type="ECO:0000256" key="1">
    <source>
        <dbReference type="SAM" id="MobiDB-lite"/>
    </source>
</evidence>
<organism evidence="2 3">
    <name type="scientific">Arthrobacter subterraneus</name>
    <dbReference type="NCBI Taxonomy" id="335973"/>
    <lineage>
        <taxon>Bacteria</taxon>
        <taxon>Bacillati</taxon>
        <taxon>Actinomycetota</taxon>
        <taxon>Actinomycetes</taxon>
        <taxon>Micrococcales</taxon>
        <taxon>Micrococcaceae</taxon>
        <taxon>Arthrobacter</taxon>
    </lineage>
</organism>
<evidence type="ECO:0000313" key="2">
    <source>
        <dbReference type="EMBL" id="SDH36748.1"/>
    </source>
</evidence>